<feature type="compositionally biased region" description="Basic and acidic residues" evidence="2">
    <location>
        <begin position="291"/>
        <end position="305"/>
    </location>
</feature>
<sequence length="683" mass="78639">MQSSPPVRAFPRRDSQPESEYSLDLNALDLDNDDTDTNIPKPNIERIMSEDIEGPSDFTQNMDMWMRGGSIKKKGTFRGRNTAAQTTRDFREEAMRSRHEEYVSENDIRRDFLEVPQNELHLEDDHTGSHHTPENSPPKLSVLDRTGCEEQFSSEWQTDGEGSTPQPPAHKQFLQPTVEDYYSELTTAQQTPGQSRARTYGTINSNLKQNLEKEAEEQSTPGRASSPTLSPVRSPVLQRSSTQGTLQRTSTHGTYGREADHQSRIEMEQQFKQLDAKCQQLEHLNDALGHALDEERRTRKQEQLKYETSSSEAARREKDLLEMKEMANRHNEEFRREFAQLKEKFADQQTLAEMARKNATGDEQSHALEAQALRGEIERLKLDHNLQLRSLQQDLETANRSRNDAEDEVRSLRQEHAGERDLHQEEVARLKAETKQAQENETVIAQLERQLHEARAEIARLKRNNVEAVDQLKTASEELEAAKHGHDDELDRAVVERSRAVELAAGFQRQMQELRQQMRDGKAKHESEMARLRSSHEQNGQTSTQEIEVIRIELESKQSELNTAIFERDQAQDSLQSLTSEASSLKKKLSDQESINSTLDLRVTETIKKRERHWREKLEESNRERELMAKTLLHQWGKEEVGVESPQRYAYKYVSRPKTRSKSPHKENRDPSSPRKGSKATAA</sequence>
<evidence type="ECO:0000256" key="1">
    <source>
        <dbReference type="SAM" id="Coils"/>
    </source>
</evidence>
<protein>
    <submittedName>
        <fullName evidence="3">Uncharacterized protein</fullName>
    </submittedName>
</protein>
<feature type="region of interest" description="Disordered" evidence="2">
    <location>
        <begin position="395"/>
        <end position="423"/>
    </location>
</feature>
<feature type="compositionally biased region" description="Basic and acidic residues" evidence="2">
    <location>
        <begin position="88"/>
        <end position="113"/>
    </location>
</feature>
<feature type="compositionally biased region" description="Basic and acidic residues" evidence="2">
    <location>
        <begin position="664"/>
        <end position="673"/>
    </location>
</feature>
<keyword evidence="4" id="KW-1185">Reference proteome</keyword>
<feature type="compositionally biased region" description="Basic and acidic residues" evidence="2">
    <location>
        <begin position="397"/>
        <end position="423"/>
    </location>
</feature>
<gene>
    <name evidence="3" type="ORF">HII31_06886</name>
</gene>
<feature type="region of interest" description="Disordered" evidence="2">
    <location>
        <begin position="1"/>
        <end position="42"/>
    </location>
</feature>
<feature type="compositionally biased region" description="Polar residues" evidence="2">
    <location>
        <begin position="184"/>
        <end position="209"/>
    </location>
</feature>
<feature type="region of interest" description="Disordered" evidence="2">
    <location>
        <begin position="69"/>
        <end position="262"/>
    </location>
</feature>
<dbReference type="EMBL" id="JABCIY010000155">
    <property type="protein sequence ID" value="KAF7191841.1"/>
    <property type="molecule type" value="Genomic_DNA"/>
</dbReference>
<feature type="compositionally biased region" description="Polar residues" evidence="2">
    <location>
        <begin position="151"/>
        <end position="164"/>
    </location>
</feature>
<proteinExistence type="predicted"/>
<evidence type="ECO:0000256" key="2">
    <source>
        <dbReference type="SAM" id="MobiDB-lite"/>
    </source>
</evidence>
<evidence type="ECO:0000313" key="3">
    <source>
        <dbReference type="EMBL" id="KAF7191841.1"/>
    </source>
</evidence>
<feature type="compositionally biased region" description="Basic and acidic residues" evidence="2">
    <location>
        <begin position="120"/>
        <end position="133"/>
    </location>
</feature>
<evidence type="ECO:0000313" key="4">
    <source>
        <dbReference type="Proteomes" id="UP000660729"/>
    </source>
</evidence>
<name>A0A8H6RKQ6_9PEZI</name>
<organism evidence="3 4">
    <name type="scientific">Pseudocercospora fuligena</name>
    <dbReference type="NCBI Taxonomy" id="685502"/>
    <lineage>
        <taxon>Eukaryota</taxon>
        <taxon>Fungi</taxon>
        <taxon>Dikarya</taxon>
        <taxon>Ascomycota</taxon>
        <taxon>Pezizomycotina</taxon>
        <taxon>Dothideomycetes</taxon>
        <taxon>Dothideomycetidae</taxon>
        <taxon>Mycosphaerellales</taxon>
        <taxon>Mycosphaerellaceae</taxon>
        <taxon>Pseudocercospora</taxon>
    </lineage>
</organism>
<dbReference type="Proteomes" id="UP000660729">
    <property type="component" value="Unassembled WGS sequence"/>
</dbReference>
<dbReference type="OrthoDB" id="3911405at2759"/>
<feature type="region of interest" description="Disordered" evidence="2">
    <location>
        <begin position="647"/>
        <end position="683"/>
    </location>
</feature>
<accession>A0A8H6RKQ6</accession>
<keyword evidence="1" id="KW-0175">Coiled coil</keyword>
<dbReference type="AlphaFoldDB" id="A0A8H6RKQ6"/>
<feature type="coiled-coil region" evidence="1">
    <location>
        <begin position="568"/>
        <end position="595"/>
    </location>
</feature>
<feature type="coiled-coil region" evidence="1">
    <location>
        <begin position="324"/>
        <end position="351"/>
    </location>
</feature>
<comment type="caution">
    <text evidence="3">The sequence shown here is derived from an EMBL/GenBank/DDBJ whole genome shotgun (WGS) entry which is preliminary data.</text>
</comment>
<feature type="region of interest" description="Disordered" evidence="2">
    <location>
        <begin position="289"/>
        <end position="317"/>
    </location>
</feature>
<reference evidence="3" key="1">
    <citation type="submission" date="2020-04" db="EMBL/GenBank/DDBJ databases">
        <title>Draft genome resource of the tomato pathogen Pseudocercospora fuligena.</title>
        <authorList>
            <person name="Zaccaron A."/>
        </authorList>
    </citation>
    <scope>NUCLEOTIDE SEQUENCE</scope>
    <source>
        <strain evidence="3">PF001</strain>
    </source>
</reference>
<feature type="compositionally biased region" description="Polar residues" evidence="2">
    <location>
        <begin position="218"/>
        <end position="253"/>
    </location>
</feature>